<gene>
    <name evidence="1" type="ORF">L2E82_32036</name>
</gene>
<reference evidence="2" key="1">
    <citation type="journal article" date="2022" name="Mol. Ecol. Resour.">
        <title>The genomes of chicory, endive, great burdock and yacon provide insights into Asteraceae palaeo-polyploidization history and plant inulin production.</title>
        <authorList>
            <person name="Fan W."/>
            <person name="Wang S."/>
            <person name="Wang H."/>
            <person name="Wang A."/>
            <person name="Jiang F."/>
            <person name="Liu H."/>
            <person name="Zhao H."/>
            <person name="Xu D."/>
            <person name="Zhang Y."/>
        </authorList>
    </citation>
    <scope>NUCLEOTIDE SEQUENCE [LARGE SCALE GENOMIC DNA]</scope>
    <source>
        <strain evidence="2">cv. Punajuju</strain>
    </source>
</reference>
<proteinExistence type="predicted"/>
<evidence type="ECO:0000313" key="2">
    <source>
        <dbReference type="Proteomes" id="UP001055811"/>
    </source>
</evidence>
<sequence>MASSRGDDSTGGTVKVVIVEVRYPYKSLSHNIPRLYSLSQITHRNPSASKIIEVEVKLRLPDSNAHQKLSDLLSPYHTKTHLQQNLFFDTPSLTLANAHRAALRLRFYDFDSEAILSLKSKPVISVGISRIEEEDEPLDPSLTRACAAEPWRFSTIDKSKTLKRVKEEFGVNLMEVVSLGGFRNVRAVHKCYGLKLELDETQFDFGVNYEIECESDDPDEAKLMLEELLNQNGIRFSYSQVLKFAIFRSGKLPEFK</sequence>
<keyword evidence="2" id="KW-1185">Reference proteome</keyword>
<organism evidence="1 2">
    <name type="scientific">Cichorium intybus</name>
    <name type="common">Chicory</name>
    <dbReference type="NCBI Taxonomy" id="13427"/>
    <lineage>
        <taxon>Eukaryota</taxon>
        <taxon>Viridiplantae</taxon>
        <taxon>Streptophyta</taxon>
        <taxon>Embryophyta</taxon>
        <taxon>Tracheophyta</taxon>
        <taxon>Spermatophyta</taxon>
        <taxon>Magnoliopsida</taxon>
        <taxon>eudicotyledons</taxon>
        <taxon>Gunneridae</taxon>
        <taxon>Pentapetalae</taxon>
        <taxon>asterids</taxon>
        <taxon>campanulids</taxon>
        <taxon>Asterales</taxon>
        <taxon>Asteraceae</taxon>
        <taxon>Cichorioideae</taxon>
        <taxon>Cichorieae</taxon>
        <taxon>Cichoriinae</taxon>
        <taxon>Cichorium</taxon>
    </lineage>
</organism>
<reference evidence="1 2" key="2">
    <citation type="journal article" date="2022" name="Mol. Ecol. Resour.">
        <title>The genomes of chicory, endive, great burdock and yacon provide insights into Asteraceae paleo-polyploidization history and plant inulin production.</title>
        <authorList>
            <person name="Fan W."/>
            <person name="Wang S."/>
            <person name="Wang H."/>
            <person name="Wang A."/>
            <person name="Jiang F."/>
            <person name="Liu H."/>
            <person name="Zhao H."/>
            <person name="Xu D."/>
            <person name="Zhang Y."/>
        </authorList>
    </citation>
    <scope>NUCLEOTIDE SEQUENCE [LARGE SCALE GENOMIC DNA]</scope>
    <source>
        <strain evidence="2">cv. Punajuju</strain>
        <tissue evidence="1">Leaves</tissue>
    </source>
</reference>
<evidence type="ECO:0000313" key="1">
    <source>
        <dbReference type="EMBL" id="KAI3721033.1"/>
    </source>
</evidence>
<comment type="caution">
    <text evidence="1">The sequence shown here is derived from an EMBL/GenBank/DDBJ whole genome shotgun (WGS) entry which is preliminary data.</text>
</comment>
<name>A0ACB9BG37_CICIN</name>
<protein>
    <submittedName>
        <fullName evidence="1">Uncharacterized protein</fullName>
    </submittedName>
</protein>
<dbReference type="Proteomes" id="UP001055811">
    <property type="component" value="Linkage Group LG06"/>
</dbReference>
<dbReference type="EMBL" id="CM042014">
    <property type="protein sequence ID" value="KAI3721033.1"/>
    <property type="molecule type" value="Genomic_DNA"/>
</dbReference>
<accession>A0ACB9BG37</accession>